<dbReference type="PANTHER" id="PTHR12110:SF41">
    <property type="entry name" value="INOSOSE DEHYDRATASE"/>
    <property type="match status" value="1"/>
</dbReference>
<dbReference type="Gene3D" id="3.20.20.150">
    <property type="entry name" value="Divalent-metal-dependent TIM barrel enzymes"/>
    <property type="match status" value="1"/>
</dbReference>
<comment type="caution">
    <text evidence="2">The sequence shown here is derived from an EMBL/GenBank/DDBJ whole genome shotgun (WGS) entry which is preliminary data.</text>
</comment>
<protein>
    <submittedName>
        <fullName evidence="2">Sugar phosphate isomerase/epimerase</fullName>
    </submittedName>
</protein>
<keyword evidence="2" id="KW-0413">Isomerase</keyword>
<evidence type="ECO:0000259" key="1">
    <source>
        <dbReference type="Pfam" id="PF01261"/>
    </source>
</evidence>
<dbReference type="EMBL" id="QGTQ01000007">
    <property type="protein sequence ID" value="PWW03146.1"/>
    <property type="molecule type" value="Genomic_DNA"/>
</dbReference>
<dbReference type="GO" id="GO:0016853">
    <property type="term" value="F:isomerase activity"/>
    <property type="evidence" value="ECO:0007669"/>
    <property type="project" value="UniProtKB-KW"/>
</dbReference>
<dbReference type="InterPro" id="IPR013022">
    <property type="entry name" value="Xyl_isomerase-like_TIM-brl"/>
</dbReference>
<dbReference type="InterPro" id="IPR050312">
    <property type="entry name" value="IolE/XylAMocC-like"/>
</dbReference>
<dbReference type="AlphaFoldDB" id="A0A2V2YTZ5"/>
<sequence>MTKPLIGIQLYTLRDVTETDLLGTIRKVAELGYEAVEFAGFFGHSAAEVRKVLDETGLKAPSAHVPMQWSEPEDKMWAAYEEALVFAKEIGLTYIVTPWAPMPEVPTIEDVNKLAAVLKRASELAREAGFIYGYHNHDFELKQVDGVTVMDHLLTQLSPEELIAEFDLGWVHMGGAVPVDYINRYAGRVPLAHFKDFGDGTKDTEIGRGVVDFEPVLAVAEQAGIEYFIVEQEQFQVSSLESAKICLEYFRQRGY</sequence>
<evidence type="ECO:0000313" key="2">
    <source>
        <dbReference type="EMBL" id="PWW03146.1"/>
    </source>
</evidence>
<dbReference type="PANTHER" id="PTHR12110">
    <property type="entry name" value="HYDROXYPYRUVATE ISOMERASE"/>
    <property type="match status" value="1"/>
</dbReference>
<dbReference type="InterPro" id="IPR036237">
    <property type="entry name" value="Xyl_isomerase-like_sf"/>
</dbReference>
<gene>
    <name evidence="2" type="ORF">DFQ01_10741</name>
</gene>
<dbReference type="Proteomes" id="UP000246635">
    <property type="component" value="Unassembled WGS sequence"/>
</dbReference>
<accession>A0A2V2YTZ5</accession>
<dbReference type="SUPFAM" id="SSF51658">
    <property type="entry name" value="Xylose isomerase-like"/>
    <property type="match status" value="1"/>
</dbReference>
<dbReference type="RefSeq" id="WP_110044050.1">
    <property type="nucleotide sequence ID" value="NZ_CP054612.1"/>
</dbReference>
<keyword evidence="3" id="KW-1185">Reference proteome</keyword>
<dbReference type="OrthoDB" id="9798407at2"/>
<organism evidence="2 3">
    <name type="scientific">Paenibacillus cellulosilyticus</name>
    <dbReference type="NCBI Taxonomy" id="375489"/>
    <lineage>
        <taxon>Bacteria</taxon>
        <taxon>Bacillati</taxon>
        <taxon>Bacillota</taxon>
        <taxon>Bacilli</taxon>
        <taxon>Bacillales</taxon>
        <taxon>Paenibacillaceae</taxon>
        <taxon>Paenibacillus</taxon>
    </lineage>
</organism>
<feature type="domain" description="Xylose isomerase-like TIM barrel" evidence="1">
    <location>
        <begin position="25"/>
        <end position="236"/>
    </location>
</feature>
<evidence type="ECO:0000313" key="3">
    <source>
        <dbReference type="Proteomes" id="UP000246635"/>
    </source>
</evidence>
<reference evidence="2 3" key="1">
    <citation type="submission" date="2018-05" db="EMBL/GenBank/DDBJ databases">
        <title>Genomic Encyclopedia of Type Strains, Phase III (KMG-III): the genomes of soil and plant-associated and newly described type strains.</title>
        <authorList>
            <person name="Whitman W."/>
        </authorList>
    </citation>
    <scope>NUCLEOTIDE SEQUENCE [LARGE SCALE GENOMIC DNA]</scope>
    <source>
        <strain evidence="2 3">CECT 5696</strain>
    </source>
</reference>
<dbReference type="Pfam" id="PF01261">
    <property type="entry name" value="AP_endonuc_2"/>
    <property type="match status" value="1"/>
</dbReference>
<name>A0A2V2YTZ5_9BACL</name>
<proteinExistence type="predicted"/>